<dbReference type="PROSITE" id="PS01000">
    <property type="entry name" value="SDH_CYT_1"/>
    <property type="match status" value="1"/>
</dbReference>
<dbReference type="AlphaFoldDB" id="A0A3B0YJQ9"/>
<proteinExistence type="predicted"/>
<evidence type="ECO:0000256" key="5">
    <source>
        <dbReference type="ARBA" id="ARBA00022989"/>
    </source>
</evidence>
<dbReference type="InterPro" id="IPR000701">
    <property type="entry name" value="SuccDH_FuR_B_TM-su"/>
</dbReference>
<dbReference type="Gene3D" id="1.20.1300.10">
    <property type="entry name" value="Fumarate reductase/succinate dehydrogenase, transmembrane subunit"/>
    <property type="match status" value="1"/>
</dbReference>
<gene>
    <name evidence="9" type="ORF">MNBD_GAMMA12-3453</name>
</gene>
<dbReference type="InterPro" id="IPR034804">
    <property type="entry name" value="SQR/QFR_C/D"/>
</dbReference>
<keyword evidence="5 8" id="KW-1133">Transmembrane helix</keyword>
<feature type="transmembrane region" description="Helical" evidence="8">
    <location>
        <begin position="103"/>
        <end position="123"/>
    </location>
</feature>
<dbReference type="GO" id="GO:0046872">
    <property type="term" value="F:metal ion binding"/>
    <property type="evidence" value="ECO:0007669"/>
    <property type="project" value="UniProtKB-KW"/>
</dbReference>
<dbReference type="PANTHER" id="PTHR10978:SF5">
    <property type="entry name" value="SUCCINATE DEHYDROGENASE CYTOCHROME B560 SUBUNIT, MITOCHONDRIAL"/>
    <property type="match status" value="1"/>
</dbReference>
<evidence type="ECO:0000256" key="8">
    <source>
        <dbReference type="SAM" id="Phobius"/>
    </source>
</evidence>
<feature type="transmembrane region" description="Helical" evidence="8">
    <location>
        <begin position="33"/>
        <end position="50"/>
    </location>
</feature>
<sequence>MNQSKNRPVFLNLFLIRFPVTAILSILHRVTGVLMVLTLPVLFYLFSLSLSGEAGWDTTISILTYPLSKMVLAVFLWGLIHHLFAGIRFLFIDIEIGIEKATARVTAWFVNIVVVFVTLMVVWRLW</sequence>
<evidence type="ECO:0000256" key="1">
    <source>
        <dbReference type="ARBA" id="ARBA00004141"/>
    </source>
</evidence>
<evidence type="ECO:0000256" key="7">
    <source>
        <dbReference type="ARBA" id="ARBA00023136"/>
    </source>
</evidence>
<accession>A0A3B0YJQ9</accession>
<dbReference type="InterPro" id="IPR018495">
    <property type="entry name" value="Succ_DH_cyt_bsu_CS"/>
</dbReference>
<keyword evidence="4" id="KW-0479">Metal-binding</keyword>
<protein>
    <submittedName>
        <fullName evidence="9">Succinate dehydrogenase cytochrome b-556 subunit</fullName>
    </submittedName>
</protein>
<evidence type="ECO:0000256" key="6">
    <source>
        <dbReference type="ARBA" id="ARBA00023004"/>
    </source>
</evidence>
<dbReference type="SUPFAM" id="SSF81343">
    <property type="entry name" value="Fumarate reductase respiratory complex transmembrane subunits"/>
    <property type="match status" value="1"/>
</dbReference>
<evidence type="ECO:0000313" key="9">
    <source>
        <dbReference type="EMBL" id="VAW81145.1"/>
    </source>
</evidence>
<evidence type="ECO:0000256" key="2">
    <source>
        <dbReference type="ARBA" id="ARBA00022617"/>
    </source>
</evidence>
<organism evidence="9">
    <name type="scientific">hydrothermal vent metagenome</name>
    <dbReference type="NCBI Taxonomy" id="652676"/>
    <lineage>
        <taxon>unclassified sequences</taxon>
        <taxon>metagenomes</taxon>
        <taxon>ecological metagenomes</taxon>
    </lineage>
</organism>
<dbReference type="PIRSF" id="PIRSF000178">
    <property type="entry name" value="SDH_cyt_b560"/>
    <property type="match status" value="1"/>
</dbReference>
<keyword evidence="6" id="KW-0408">Iron</keyword>
<dbReference type="GO" id="GO:0009055">
    <property type="term" value="F:electron transfer activity"/>
    <property type="evidence" value="ECO:0007669"/>
    <property type="project" value="InterPro"/>
</dbReference>
<dbReference type="GO" id="GO:0005886">
    <property type="term" value="C:plasma membrane"/>
    <property type="evidence" value="ECO:0007669"/>
    <property type="project" value="TreeGrafter"/>
</dbReference>
<evidence type="ECO:0000256" key="3">
    <source>
        <dbReference type="ARBA" id="ARBA00022692"/>
    </source>
</evidence>
<dbReference type="EMBL" id="UOFL01000212">
    <property type="protein sequence ID" value="VAW81145.1"/>
    <property type="molecule type" value="Genomic_DNA"/>
</dbReference>
<feature type="transmembrane region" description="Helical" evidence="8">
    <location>
        <begin position="71"/>
        <end position="91"/>
    </location>
</feature>
<dbReference type="Pfam" id="PF01127">
    <property type="entry name" value="Sdh_cyt"/>
    <property type="match status" value="1"/>
</dbReference>
<keyword evidence="7 8" id="KW-0472">Membrane</keyword>
<dbReference type="CDD" id="cd03499">
    <property type="entry name" value="SQR_TypeC_SdhC"/>
    <property type="match status" value="1"/>
</dbReference>
<dbReference type="InterPro" id="IPR014314">
    <property type="entry name" value="Succ_DH_cytb556"/>
</dbReference>
<comment type="subcellular location">
    <subcellularLocation>
        <location evidence="1">Membrane</location>
        <topology evidence="1">Multi-pass membrane protein</topology>
    </subcellularLocation>
</comment>
<dbReference type="PANTHER" id="PTHR10978">
    <property type="entry name" value="SUCCINATE DEHYDROGENASE CYTOCHROME B560 SUBUNIT"/>
    <property type="match status" value="1"/>
</dbReference>
<keyword evidence="2" id="KW-0349">Heme</keyword>
<reference evidence="9" key="1">
    <citation type="submission" date="2018-06" db="EMBL/GenBank/DDBJ databases">
        <authorList>
            <person name="Zhirakovskaya E."/>
        </authorList>
    </citation>
    <scope>NUCLEOTIDE SEQUENCE</scope>
</reference>
<keyword evidence="3 8" id="KW-0812">Transmembrane</keyword>
<name>A0A3B0YJQ9_9ZZZZ</name>
<dbReference type="GO" id="GO:0006099">
    <property type="term" value="P:tricarboxylic acid cycle"/>
    <property type="evidence" value="ECO:0007669"/>
    <property type="project" value="InterPro"/>
</dbReference>
<evidence type="ECO:0000256" key="4">
    <source>
        <dbReference type="ARBA" id="ARBA00022723"/>
    </source>
</evidence>
<dbReference type="NCBIfam" id="TIGR02970">
    <property type="entry name" value="succ_dehyd_cytB"/>
    <property type="match status" value="1"/>
</dbReference>